<feature type="binding site" evidence="12">
    <location>
        <position position="63"/>
    </location>
    <ligand>
        <name>GTP</name>
        <dbReference type="ChEBI" id="CHEBI:37565"/>
    </ligand>
</feature>
<evidence type="ECO:0000256" key="11">
    <source>
        <dbReference type="ARBA" id="ARBA00048697"/>
    </source>
</evidence>
<keyword evidence="3 12" id="KW-0949">S-adenosyl-L-methionine</keyword>
<feature type="binding site" evidence="12">
    <location>
        <position position="67"/>
    </location>
    <ligand>
        <name>S-adenosyl-L-methionine</name>
        <dbReference type="ChEBI" id="CHEBI:59789"/>
    </ligand>
</feature>
<gene>
    <name evidence="12 14" type="primary">moaA</name>
    <name evidence="14" type="ORF">DBV39_10625</name>
</gene>
<evidence type="ECO:0000256" key="1">
    <source>
        <dbReference type="ARBA" id="ARBA00012167"/>
    </source>
</evidence>
<dbReference type="InterPro" id="IPR006638">
    <property type="entry name" value="Elp3/MiaA/NifB-like_rSAM"/>
</dbReference>
<dbReference type="Pfam" id="PF06463">
    <property type="entry name" value="Mob_synth_C"/>
    <property type="match status" value="1"/>
</dbReference>
<comment type="function">
    <text evidence="12">Catalyzes the cyclization of GTP to (8S)-3',8-cyclo-7,8-dihydroguanosine 5'-triphosphate.</text>
</comment>
<evidence type="ECO:0000256" key="8">
    <source>
        <dbReference type="ARBA" id="ARBA00023134"/>
    </source>
</evidence>
<feature type="binding site" evidence="12">
    <location>
        <position position="254"/>
    </location>
    <ligand>
        <name>[4Fe-4S] cluster</name>
        <dbReference type="ChEBI" id="CHEBI:49883"/>
        <label>2</label>
        <note>4Fe-4S-substrate</note>
    </ligand>
</feature>
<dbReference type="InterPro" id="IPR010505">
    <property type="entry name" value="MoaA_twitch"/>
</dbReference>
<feature type="binding site" evidence="12">
    <location>
        <position position="118"/>
    </location>
    <ligand>
        <name>S-adenosyl-L-methionine</name>
        <dbReference type="ChEBI" id="CHEBI:59789"/>
    </ligand>
</feature>
<dbReference type="CDD" id="cd01335">
    <property type="entry name" value="Radical_SAM"/>
    <property type="match status" value="1"/>
</dbReference>
<evidence type="ECO:0000256" key="3">
    <source>
        <dbReference type="ARBA" id="ARBA00022691"/>
    </source>
</evidence>
<keyword evidence="4 12" id="KW-0479">Metal-binding</keyword>
<evidence type="ECO:0000256" key="7">
    <source>
        <dbReference type="ARBA" id="ARBA00023014"/>
    </source>
</evidence>
<dbReference type="PROSITE" id="PS01305">
    <property type="entry name" value="MOAA_NIFB_PQQE"/>
    <property type="match status" value="1"/>
</dbReference>
<dbReference type="GO" id="GO:0051539">
    <property type="term" value="F:4 iron, 4 sulfur cluster binding"/>
    <property type="evidence" value="ECO:0007669"/>
    <property type="project" value="UniProtKB-UniRule"/>
</dbReference>
<evidence type="ECO:0000256" key="12">
    <source>
        <dbReference type="HAMAP-Rule" id="MF_01225"/>
    </source>
</evidence>
<feature type="binding site" evidence="12">
    <location>
        <position position="155"/>
    </location>
    <ligand>
        <name>GTP</name>
        <dbReference type="ChEBI" id="CHEBI:37565"/>
    </ligand>
</feature>
<feature type="binding site" evidence="12">
    <location>
        <position position="251"/>
    </location>
    <ligand>
        <name>[4Fe-4S] cluster</name>
        <dbReference type="ChEBI" id="CHEBI:49883"/>
        <label>2</label>
        <note>4Fe-4S-substrate</note>
    </ligand>
</feature>
<dbReference type="PROSITE" id="PS51918">
    <property type="entry name" value="RADICAL_SAM"/>
    <property type="match status" value="1"/>
</dbReference>
<dbReference type="Pfam" id="PF04055">
    <property type="entry name" value="Radical_SAM"/>
    <property type="match status" value="1"/>
</dbReference>
<dbReference type="Gene3D" id="3.20.20.70">
    <property type="entry name" value="Aldolase class I"/>
    <property type="match status" value="1"/>
</dbReference>
<dbReference type="PANTHER" id="PTHR22960">
    <property type="entry name" value="MOLYBDOPTERIN COFACTOR SYNTHESIS PROTEIN A"/>
    <property type="match status" value="1"/>
</dbReference>
<reference evidence="14 15" key="1">
    <citation type="submission" date="2018-04" db="EMBL/GenBank/DDBJ databases">
        <title>Bordetella sp. HZ20 isolated from seawater.</title>
        <authorList>
            <person name="Sun C."/>
        </authorList>
    </citation>
    <scope>NUCLEOTIDE SEQUENCE [LARGE SCALE GENOMIC DNA]</scope>
    <source>
        <strain evidence="14 15">HZ20</strain>
    </source>
</reference>
<evidence type="ECO:0000256" key="10">
    <source>
        <dbReference type="ARBA" id="ARBA00023239"/>
    </source>
</evidence>
<dbReference type="GO" id="GO:0046872">
    <property type="term" value="F:metal ion binding"/>
    <property type="evidence" value="ECO:0007669"/>
    <property type="project" value="UniProtKB-KW"/>
</dbReference>
<dbReference type="SMART" id="SM00729">
    <property type="entry name" value="Elp3"/>
    <property type="match status" value="1"/>
</dbReference>
<name>A0A2R4XPN3_9BURK</name>
<evidence type="ECO:0000256" key="6">
    <source>
        <dbReference type="ARBA" id="ARBA00023004"/>
    </source>
</evidence>
<dbReference type="SFLD" id="SFLDG01067">
    <property type="entry name" value="SPASM/twitch_domain_containing"/>
    <property type="match status" value="1"/>
</dbReference>
<feature type="binding site" evidence="12">
    <location>
        <position position="189"/>
    </location>
    <ligand>
        <name>S-adenosyl-L-methionine</name>
        <dbReference type="ChEBI" id="CHEBI:59789"/>
    </ligand>
</feature>
<dbReference type="InterPro" id="IPR050105">
    <property type="entry name" value="MoCo_biosynth_MoaA/MoaC"/>
</dbReference>
<sequence>MTDRYGRTIEYVRISVTDRCDLRCAYCMPKGFKDYREPAGWLTFDEITRLTRILGQNGTRRIRLTGGEPLLRKNLPDLVHRIRHEAGIQDISLSTNAVRLPRFANDLKQAGLSRVNISLDSLHARKIEEICGRNVLDQIIAGIDAACEADLHPVKINMVLMPGVNDTEVDDMFRFCRDRGLMLRMIETMPMGDTARQTGTASLQPVLERLKLEHDLIPVIGELGGGPARYWQTQDARTTIGVITPISQHFCATCNRIRLAVDGTIYLCLGQEERIEMRDLLRAHPEDDEVIVQALQSGIELKPERHNFLETPEKIVRFMSQTGG</sequence>
<proteinExistence type="inferred from homology"/>
<dbReference type="InterPro" id="IPR040064">
    <property type="entry name" value="MoaA-like"/>
</dbReference>
<comment type="cofactor">
    <cofactor evidence="12">
        <name>[4Fe-4S] cluster</name>
        <dbReference type="ChEBI" id="CHEBI:49883"/>
    </cofactor>
    <text evidence="12">Binds 2 [4Fe-4S] clusters. Binds 1 [4Fe-4S] cluster coordinated with 3 cysteines and an exchangeable S-adenosyl-L-methionine and 1 [4Fe-4S] cluster coordinated with 3 cysteines and the GTP-derived substrate.</text>
</comment>
<evidence type="ECO:0000256" key="2">
    <source>
        <dbReference type="ARBA" id="ARBA00022485"/>
    </source>
</evidence>
<feature type="domain" description="Radical SAM core" evidence="13">
    <location>
        <begin position="4"/>
        <end position="223"/>
    </location>
</feature>
<dbReference type="PANTHER" id="PTHR22960:SF0">
    <property type="entry name" value="MOLYBDENUM COFACTOR BIOSYNTHESIS PROTEIN 1"/>
    <property type="match status" value="1"/>
</dbReference>
<keyword evidence="9 12" id="KW-0501">Molybdenum cofactor biosynthesis</keyword>
<dbReference type="SUPFAM" id="SSF102114">
    <property type="entry name" value="Radical SAM enzymes"/>
    <property type="match status" value="1"/>
</dbReference>
<keyword evidence="8 12" id="KW-0342">GTP-binding</keyword>
<dbReference type="SFLD" id="SFLDG01383">
    <property type="entry name" value="cyclic_pyranopterin_phosphate"/>
    <property type="match status" value="1"/>
</dbReference>
<dbReference type="EMBL" id="CP028901">
    <property type="protein sequence ID" value="AWB35766.1"/>
    <property type="molecule type" value="Genomic_DNA"/>
</dbReference>
<keyword evidence="7 12" id="KW-0411">Iron-sulfur</keyword>
<comment type="pathway">
    <text evidence="12">Cofactor biosynthesis; molybdopterin biosynthesis.</text>
</comment>
<evidence type="ECO:0000256" key="9">
    <source>
        <dbReference type="ARBA" id="ARBA00023150"/>
    </source>
</evidence>
<feature type="binding site" evidence="12">
    <location>
        <position position="94"/>
    </location>
    <ligand>
        <name>GTP</name>
        <dbReference type="ChEBI" id="CHEBI:37565"/>
    </ligand>
</feature>
<dbReference type="NCBIfam" id="TIGR02666">
    <property type="entry name" value="moaA"/>
    <property type="match status" value="1"/>
</dbReference>
<keyword evidence="6 12" id="KW-0408">Iron</keyword>
<accession>A0A2R4XPN3</accession>
<keyword evidence="15" id="KW-1185">Reference proteome</keyword>
<dbReference type="GO" id="GO:1904047">
    <property type="term" value="F:S-adenosyl-L-methionine binding"/>
    <property type="evidence" value="ECO:0007669"/>
    <property type="project" value="UniProtKB-UniRule"/>
</dbReference>
<feature type="binding site" evidence="12">
    <location>
        <position position="268"/>
    </location>
    <ligand>
        <name>[4Fe-4S] cluster</name>
        <dbReference type="ChEBI" id="CHEBI:49883"/>
        <label>2</label>
        <note>4Fe-4S-substrate</note>
    </ligand>
</feature>
<organism evidence="14 15">
    <name type="scientific">Orrella marina</name>
    <dbReference type="NCBI Taxonomy" id="2163011"/>
    <lineage>
        <taxon>Bacteria</taxon>
        <taxon>Pseudomonadati</taxon>
        <taxon>Pseudomonadota</taxon>
        <taxon>Betaproteobacteria</taxon>
        <taxon>Burkholderiales</taxon>
        <taxon>Alcaligenaceae</taxon>
        <taxon>Orrella</taxon>
    </lineage>
</organism>
<dbReference type="GO" id="GO:0006777">
    <property type="term" value="P:Mo-molybdopterin cofactor biosynthetic process"/>
    <property type="evidence" value="ECO:0007669"/>
    <property type="project" value="UniProtKB-UniRule"/>
</dbReference>
<dbReference type="GO" id="GO:0005525">
    <property type="term" value="F:GTP binding"/>
    <property type="evidence" value="ECO:0007669"/>
    <property type="project" value="UniProtKB-UniRule"/>
</dbReference>
<feature type="binding site" evidence="12">
    <location>
        <position position="27"/>
    </location>
    <ligand>
        <name>[4Fe-4S] cluster</name>
        <dbReference type="ChEBI" id="CHEBI:49883"/>
        <label>1</label>
        <note>4Fe-4S-S-AdoMet</note>
    </ligand>
</feature>
<keyword evidence="10 12" id="KW-0456">Lyase</keyword>
<keyword evidence="5 12" id="KW-0547">Nucleotide-binding</keyword>
<dbReference type="AlphaFoldDB" id="A0A2R4XPN3"/>
<protein>
    <recommendedName>
        <fullName evidence="1 12">GTP 3',8-cyclase</fullName>
        <ecNumber evidence="1 12">4.1.99.22</ecNumber>
    </recommendedName>
    <alternativeName>
        <fullName evidence="12">Molybdenum cofactor biosynthesis protein A</fullName>
    </alternativeName>
</protein>
<dbReference type="KEGG" id="boz:DBV39_10625"/>
<dbReference type="InterPro" id="IPR013785">
    <property type="entry name" value="Aldolase_TIM"/>
</dbReference>
<dbReference type="SFLD" id="SFLDG01386">
    <property type="entry name" value="main_SPASM_domain-containing"/>
    <property type="match status" value="1"/>
</dbReference>
<dbReference type="GO" id="GO:0061799">
    <property type="term" value="F:cyclic pyranopterin monophosphate synthase activity"/>
    <property type="evidence" value="ECO:0007669"/>
    <property type="project" value="TreeGrafter"/>
</dbReference>
<dbReference type="NCBIfam" id="NF001199">
    <property type="entry name" value="PRK00164.2-1"/>
    <property type="match status" value="1"/>
</dbReference>
<feature type="binding site" evidence="12">
    <location>
        <position position="13"/>
    </location>
    <ligand>
        <name>GTP</name>
        <dbReference type="ChEBI" id="CHEBI:37565"/>
    </ligand>
</feature>
<dbReference type="SFLD" id="SFLDS00029">
    <property type="entry name" value="Radical_SAM"/>
    <property type="match status" value="1"/>
</dbReference>
<dbReference type="EC" id="4.1.99.22" evidence="1 12"/>
<dbReference type="InterPro" id="IPR007197">
    <property type="entry name" value="rSAM"/>
</dbReference>
<feature type="binding site" evidence="12">
    <location>
        <begin position="256"/>
        <end position="258"/>
    </location>
    <ligand>
        <name>GTP</name>
        <dbReference type="ChEBI" id="CHEBI:37565"/>
    </ligand>
</feature>
<dbReference type="InterPro" id="IPR000385">
    <property type="entry name" value="MoaA_NifB_PqqE_Fe-S-bd_CS"/>
</dbReference>
<comment type="catalytic activity">
    <reaction evidence="11 12">
        <text>GTP + AH2 + S-adenosyl-L-methionine = (8S)-3',8-cyclo-7,8-dihydroguanosine 5'-triphosphate + 5'-deoxyadenosine + L-methionine + A + H(+)</text>
        <dbReference type="Rhea" id="RHEA:49576"/>
        <dbReference type="ChEBI" id="CHEBI:13193"/>
        <dbReference type="ChEBI" id="CHEBI:15378"/>
        <dbReference type="ChEBI" id="CHEBI:17319"/>
        <dbReference type="ChEBI" id="CHEBI:17499"/>
        <dbReference type="ChEBI" id="CHEBI:37565"/>
        <dbReference type="ChEBI" id="CHEBI:57844"/>
        <dbReference type="ChEBI" id="CHEBI:59789"/>
        <dbReference type="ChEBI" id="CHEBI:131766"/>
        <dbReference type="EC" id="4.1.99.22"/>
    </reaction>
</comment>
<evidence type="ECO:0000256" key="5">
    <source>
        <dbReference type="ARBA" id="ARBA00022741"/>
    </source>
</evidence>
<comment type="similarity">
    <text evidence="12">Belongs to the radical SAM superfamily. MoaA family.</text>
</comment>
<evidence type="ECO:0000256" key="4">
    <source>
        <dbReference type="ARBA" id="ARBA00022723"/>
    </source>
</evidence>
<dbReference type="UniPathway" id="UPA00344"/>
<dbReference type="HAMAP" id="MF_01225_B">
    <property type="entry name" value="MoaA_B"/>
    <property type="match status" value="1"/>
</dbReference>
<evidence type="ECO:0000313" key="15">
    <source>
        <dbReference type="Proteomes" id="UP000244571"/>
    </source>
</evidence>
<dbReference type="Proteomes" id="UP000244571">
    <property type="component" value="Chromosome"/>
</dbReference>
<keyword evidence="2 12" id="KW-0004">4Fe-4S</keyword>
<dbReference type="GO" id="GO:0061798">
    <property type="term" value="F:GTP 3',8'-cyclase activity"/>
    <property type="evidence" value="ECO:0007669"/>
    <property type="project" value="UniProtKB-UniRule"/>
</dbReference>
<feature type="binding site" evidence="12">
    <location>
        <position position="26"/>
    </location>
    <ligand>
        <name>S-adenosyl-L-methionine</name>
        <dbReference type="ChEBI" id="CHEBI:59789"/>
    </ligand>
</feature>
<dbReference type="InterPro" id="IPR013483">
    <property type="entry name" value="MoaA"/>
</dbReference>
<feature type="binding site" evidence="12">
    <location>
        <position position="20"/>
    </location>
    <ligand>
        <name>[4Fe-4S] cluster</name>
        <dbReference type="ChEBI" id="CHEBI:49883"/>
        <label>1</label>
        <note>4Fe-4S-S-AdoMet</note>
    </ligand>
</feature>
<feature type="binding site" evidence="12">
    <location>
        <position position="24"/>
    </location>
    <ligand>
        <name>[4Fe-4S] cluster</name>
        <dbReference type="ChEBI" id="CHEBI:49883"/>
        <label>1</label>
        <note>4Fe-4S-S-AdoMet</note>
    </ligand>
</feature>
<evidence type="ECO:0000313" key="14">
    <source>
        <dbReference type="EMBL" id="AWB35766.1"/>
    </source>
</evidence>
<dbReference type="OrthoDB" id="9763993at2"/>
<comment type="subunit">
    <text evidence="12">Monomer and homodimer.</text>
</comment>
<dbReference type="CDD" id="cd21117">
    <property type="entry name" value="Twitch_MoaA"/>
    <property type="match status" value="1"/>
</dbReference>
<evidence type="ECO:0000259" key="13">
    <source>
        <dbReference type="PROSITE" id="PS51918"/>
    </source>
</evidence>
<dbReference type="InterPro" id="IPR058240">
    <property type="entry name" value="rSAM_sf"/>
</dbReference>